<sequence>MDKEILIEVEKVKKTFKSLVAVNDVSFKVNAGEYLALLGPNGAGKTTLIEMIEGIQKQDKGEILIQGKSWNGNEEELHRIMGISLQETHFVDRNSVEETLNLFSSFYGLPKSRAQEILEIVGLEAKRKTYVNHLSGGQRQKLALGVALLNNPKVLLLDEPTTGLDPNARREIWNLLEKLKRTSGTAMILTTHYMEEAQYLCDRIIIMNKGSFLAEGTLPQLIKSYGEGEVIQFLVNKPFGESLKLLPSVKKVFWEKRGTKGKLVVSDITITLPHFLALIAKENLKLLELESRKVTLEDLFISLTGKALNE</sequence>
<dbReference type="InterPro" id="IPR027417">
    <property type="entry name" value="P-loop_NTPase"/>
</dbReference>
<keyword evidence="2" id="KW-0813">Transport</keyword>
<protein>
    <recommendedName>
        <fullName evidence="6">ABC transporter domain-containing protein</fullName>
    </recommendedName>
</protein>
<dbReference type="PROSITE" id="PS00211">
    <property type="entry name" value="ABC_TRANSPORTER_1"/>
    <property type="match status" value="1"/>
</dbReference>
<dbReference type="InterPro" id="IPR003439">
    <property type="entry name" value="ABC_transporter-like_ATP-bd"/>
</dbReference>
<dbReference type="GO" id="GO:0016887">
    <property type="term" value="F:ATP hydrolysis activity"/>
    <property type="evidence" value="ECO:0007669"/>
    <property type="project" value="InterPro"/>
</dbReference>
<keyword evidence="3" id="KW-0536">Nodulation</keyword>
<dbReference type="Proteomes" id="UP000030185">
    <property type="component" value="Unassembled WGS sequence"/>
</dbReference>
<dbReference type="CDD" id="cd03263">
    <property type="entry name" value="ABC_subfamily_A"/>
    <property type="match status" value="1"/>
</dbReference>
<dbReference type="eggNOG" id="COG1131">
    <property type="taxonomic scope" value="Bacteria"/>
</dbReference>
<dbReference type="AlphaFoldDB" id="A0A098LDH8"/>
<dbReference type="PANTHER" id="PTHR42711:SF5">
    <property type="entry name" value="ABC TRANSPORTER ATP-BINDING PROTEIN NATA"/>
    <property type="match status" value="1"/>
</dbReference>
<evidence type="ECO:0000256" key="3">
    <source>
        <dbReference type="ARBA" id="ARBA00022458"/>
    </source>
</evidence>
<dbReference type="EMBL" id="BBLT01000003">
    <property type="protein sequence ID" value="GAL84489.1"/>
    <property type="molecule type" value="Genomic_DNA"/>
</dbReference>
<accession>A0A098LDH8</accession>
<keyword evidence="5" id="KW-0067">ATP-binding</keyword>
<evidence type="ECO:0000313" key="8">
    <source>
        <dbReference type="Proteomes" id="UP000030185"/>
    </source>
</evidence>
<name>A0A098LDH8_9BACT</name>
<comment type="caution">
    <text evidence="7">The sequence shown here is derived from an EMBL/GenBank/DDBJ whole genome shotgun (WGS) entry which is preliminary data.</text>
</comment>
<reference evidence="7 8" key="1">
    <citation type="submission" date="2014-09" db="EMBL/GenBank/DDBJ databases">
        <title>Sporocytophaga myxococcoides PG-01 genome sequencing.</title>
        <authorList>
            <person name="Liu L."/>
            <person name="Gao P.J."/>
            <person name="Chen G.J."/>
            <person name="Wang L.S."/>
        </authorList>
    </citation>
    <scope>NUCLEOTIDE SEQUENCE [LARGE SCALE GENOMIC DNA]</scope>
    <source>
        <strain evidence="7 8">PG-01</strain>
    </source>
</reference>
<dbReference type="GO" id="GO:0005524">
    <property type="term" value="F:ATP binding"/>
    <property type="evidence" value="ECO:0007669"/>
    <property type="project" value="UniProtKB-KW"/>
</dbReference>
<evidence type="ECO:0000256" key="4">
    <source>
        <dbReference type="ARBA" id="ARBA00022741"/>
    </source>
</evidence>
<evidence type="ECO:0000256" key="2">
    <source>
        <dbReference type="ARBA" id="ARBA00022448"/>
    </source>
</evidence>
<evidence type="ECO:0000313" key="7">
    <source>
        <dbReference type="EMBL" id="GAL84489.1"/>
    </source>
</evidence>
<dbReference type="InterPro" id="IPR017871">
    <property type="entry name" value="ABC_transporter-like_CS"/>
</dbReference>
<dbReference type="PANTHER" id="PTHR42711">
    <property type="entry name" value="ABC TRANSPORTER ATP-BINDING PROTEIN"/>
    <property type="match status" value="1"/>
</dbReference>
<dbReference type="InterPro" id="IPR050763">
    <property type="entry name" value="ABC_transporter_ATP-binding"/>
</dbReference>
<dbReference type="PROSITE" id="PS50893">
    <property type="entry name" value="ABC_TRANSPORTER_2"/>
    <property type="match status" value="1"/>
</dbReference>
<dbReference type="SUPFAM" id="SSF52540">
    <property type="entry name" value="P-loop containing nucleoside triphosphate hydrolases"/>
    <property type="match status" value="1"/>
</dbReference>
<organism evidence="7 8">
    <name type="scientific">Sporocytophaga myxococcoides</name>
    <dbReference type="NCBI Taxonomy" id="153721"/>
    <lineage>
        <taxon>Bacteria</taxon>
        <taxon>Pseudomonadati</taxon>
        <taxon>Bacteroidota</taxon>
        <taxon>Cytophagia</taxon>
        <taxon>Cytophagales</taxon>
        <taxon>Cytophagaceae</taxon>
        <taxon>Sporocytophaga</taxon>
    </lineage>
</organism>
<evidence type="ECO:0000256" key="1">
    <source>
        <dbReference type="ARBA" id="ARBA00005417"/>
    </source>
</evidence>
<evidence type="ECO:0000259" key="6">
    <source>
        <dbReference type="PROSITE" id="PS50893"/>
    </source>
</evidence>
<keyword evidence="8" id="KW-1185">Reference proteome</keyword>
<dbReference type="Gene3D" id="3.40.50.300">
    <property type="entry name" value="P-loop containing nucleotide triphosphate hydrolases"/>
    <property type="match status" value="1"/>
</dbReference>
<dbReference type="SMART" id="SM00382">
    <property type="entry name" value="AAA"/>
    <property type="match status" value="1"/>
</dbReference>
<proteinExistence type="inferred from homology"/>
<dbReference type="STRING" id="153721.MYP_1717"/>
<keyword evidence="4" id="KW-0547">Nucleotide-binding</keyword>
<comment type="similarity">
    <text evidence="1">Belongs to the ABC transporter superfamily.</text>
</comment>
<dbReference type="Pfam" id="PF00005">
    <property type="entry name" value="ABC_tran"/>
    <property type="match status" value="1"/>
</dbReference>
<evidence type="ECO:0000256" key="5">
    <source>
        <dbReference type="ARBA" id="ARBA00022840"/>
    </source>
</evidence>
<gene>
    <name evidence="7" type="ORF">MYP_1717</name>
</gene>
<dbReference type="InterPro" id="IPR003593">
    <property type="entry name" value="AAA+_ATPase"/>
</dbReference>
<feature type="domain" description="ABC transporter" evidence="6">
    <location>
        <begin position="7"/>
        <end position="234"/>
    </location>
</feature>